<dbReference type="Proteomes" id="UP000278823">
    <property type="component" value="Unassembled WGS sequence"/>
</dbReference>
<dbReference type="AlphaFoldDB" id="A0A3S0QKV4"/>
<accession>A0A3S0QKV4</accession>
<proteinExistence type="predicted"/>
<dbReference type="EMBL" id="RJTH01000022">
    <property type="protein sequence ID" value="RUM18857.1"/>
    <property type="molecule type" value="Genomic_DNA"/>
</dbReference>
<sequence>MRFTTSGQPITADTVPYFPGTLPAATGSTTMRFLAVIMTGLALMDSWSPAACFFAAPSYR</sequence>
<evidence type="ECO:0000313" key="1">
    <source>
        <dbReference type="EMBL" id="RUM18857.1"/>
    </source>
</evidence>
<comment type="caution">
    <text evidence="1">The sequence shown here is derived from an EMBL/GenBank/DDBJ whole genome shotgun (WGS) entry which is preliminary data.</text>
</comment>
<name>A0A3S0QKV4_9HYPH</name>
<organism evidence="1 2">
    <name type="scientific">Rhizobium vallis</name>
    <dbReference type="NCBI Taxonomy" id="634290"/>
    <lineage>
        <taxon>Bacteria</taxon>
        <taxon>Pseudomonadati</taxon>
        <taxon>Pseudomonadota</taxon>
        <taxon>Alphaproteobacteria</taxon>
        <taxon>Hyphomicrobiales</taxon>
        <taxon>Rhizobiaceae</taxon>
        <taxon>Rhizobium/Agrobacterium group</taxon>
        <taxon>Rhizobium</taxon>
    </lineage>
</organism>
<protein>
    <submittedName>
        <fullName evidence="1">Uncharacterized protein</fullName>
    </submittedName>
</protein>
<gene>
    <name evidence="1" type="ORF">EFQ99_32035</name>
</gene>
<evidence type="ECO:0000313" key="2">
    <source>
        <dbReference type="Proteomes" id="UP000278823"/>
    </source>
</evidence>
<reference evidence="2" key="1">
    <citation type="submission" date="2018-11" db="EMBL/GenBank/DDBJ databases">
        <title>Rhizobium chutanense sp. nov., isolated from root nodules of Phaseolus vulgaris in China.</title>
        <authorList>
            <person name="Huo Y."/>
        </authorList>
    </citation>
    <scope>NUCLEOTIDE SEQUENCE [LARGE SCALE GENOMIC DNA]</scope>
    <source>
        <strain evidence="2">CCBAU 65647</strain>
    </source>
</reference>
<keyword evidence="2" id="KW-1185">Reference proteome</keyword>